<dbReference type="Proteomes" id="UP000806528">
    <property type="component" value="Unassembled WGS sequence"/>
</dbReference>
<dbReference type="PANTHER" id="PTHR43162">
    <property type="match status" value="1"/>
</dbReference>
<dbReference type="EMBL" id="JADBGI010000002">
    <property type="protein sequence ID" value="MBE2997504.1"/>
    <property type="molecule type" value="Genomic_DNA"/>
</dbReference>
<keyword evidence="3" id="KW-1185">Reference proteome</keyword>
<feature type="domain" description="NAD(P)-binding" evidence="1">
    <location>
        <begin position="7"/>
        <end position="180"/>
    </location>
</feature>
<dbReference type="InterPro" id="IPR036291">
    <property type="entry name" value="NAD(P)-bd_dom_sf"/>
</dbReference>
<proteinExistence type="predicted"/>
<dbReference type="PANTHER" id="PTHR43162:SF1">
    <property type="entry name" value="PRESTALK A DIFFERENTIATION PROTEIN A"/>
    <property type="match status" value="1"/>
</dbReference>
<name>A0ABR9P0X0_9ACTN</name>
<dbReference type="Gene3D" id="3.90.25.10">
    <property type="entry name" value="UDP-galactose 4-epimerase, domain 1"/>
    <property type="match status" value="1"/>
</dbReference>
<accession>A0ABR9P0X0</accession>
<evidence type="ECO:0000313" key="3">
    <source>
        <dbReference type="Proteomes" id="UP000806528"/>
    </source>
</evidence>
<dbReference type="Gene3D" id="3.40.50.720">
    <property type="entry name" value="NAD(P)-binding Rossmann-like Domain"/>
    <property type="match status" value="1"/>
</dbReference>
<comment type="caution">
    <text evidence="2">The sequence shown here is derived from an EMBL/GenBank/DDBJ whole genome shotgun (WGS) entry which is preliminary data.</text>
</comment>
<dbReference type="RefSeq" id="WP_193120173.1">
    <property type="nucleotide sequence ID" value="NZ_JADBGI010000002.1"/>
</dbReference>
<evidence type="ECO:0000259" key="1">
    <source>
        <dbReference type="Pfam" id="PF13460"/>
    </source>
</evidence>
<evidence type="ECO:0000313" key="2">
    <source>
        <dbReference type="EMBL" id="MBE2997504.1"/>
    </source>
</evidence>
<organism evidence="2 3">
    <name type="scientific">Nocardiopsis coralli</name>
    <dbReference type="NCBI Taxonomy" id="2772213"/>
    <lineage>
        <taxon>Bacteria</taxon>
        <taxon>Bacillati</taxon>
        <taxon>Actinomycetota</taxon>
        <taxon>Actinomycetes</taxon>
        <taxon>Streptosporangiales</taxon>
        <taxon>Nocardiopsidaceae</taxon>
        <taxon>Nocardiopsis</taxon>
    </lineage>
</organism>
<gene>
    <name evidence="2" type="ORF">IDM40_02130</name>
</gene>
<protein>
    <submittedName>
        <fullName evidence="2">NAD(P)H-binding protein</fullName>
    </submittedName>
</protein>
<reference evidence="2 3" key="1">
    <citation type="submission" date="2020-09" db="EMBL/GenBank/DDBJ databases">
        <title>Diversity and distribution of actinomycetes associated with coral in the coast of Hainan.</title>
        <authorList>
            <person name="Li F."/>
        </authorList>
    </citation>
    <scope>NUCLEOTIDE SEQUENCE [LARGE SCALE GENOMIC DNA]</scope>
    <source>
        <strain evidence="2 3">HNM0947</strain>
    </source>
</reference>
<dbReference type="Pfam" id="PF13460">
    <property type="entry name" value="NAD_binding_10"/>
    <property type="match status" value="1"/>
</dbReference>
<dbReference type="InterPro" id="IPR016040">
    <property type="entry name" value="NAD(P)-bd_dom"/>
</dbReference>
<dbReference type="InterPro" id="IPR051604">
    <property type="entry name" value="Ergot_Alk_Oxidoreductase"/>
</dbReference>
<sequence>MHVLVTGAGGAVGGLVAESLLSEGAQVSALTRSPDRCSFPDGVRVLGGDLTVPDSLDGVFDGVDAVFLLVLARDHDAVVERMRAAGVRRVVVLSSSSVENDGDGSEGNFGHMHHRPLEYAVERSGMEWTHVRGGEFMLNDLDDFPASVRTEGVIRAPHGDQPGAPVHERDVADVAVAALLREGHTGRAYELTGPEAITPAQRAEVISRALGRTVSFVHLSLAEARELWISNGVPPQLCDWLLWGSDPEDEGAEWDLSQIVSPDYERVMGHPGRDYASWVADHVDAFR</sequence>
<dbReference type="SUPFAM" id="SSF51735">
    <property type="entry name" value="NAD(P)-binding Rossmann-fold domains"/>
    <property type="match status" value="1"/>
</dbReference>